<dbReference type="InterPro" id="IPR025248">
    <property type="entry name" value="DUF4007"/>
</dbReference>
<evidence type="ECO:0000313" key="2">
    <source>
        <dbReference type="EMBL" id="QSQ10146.1"/>
    </source>
</evidence>
<protein>
    <recommendedName>
        <fullName evidence="1">DUF4007 domain-containing protein</fullName>
    </recommendedName>
</protein>
<feature type="domain" description="DUF4007" evidence="1">
    <location>
        <begin position="26"/>
        <end position="310"/>
    </location>
</feature>
<accession>A0A8A0RSI8</accession>
<dbReference type="AlphaFoldDB" id="A0A8A0RSI8"/>
<dbReference type="KEGG" id="kme:H0A61_02545"/>
<dbReference type="EMBL" id="CP059066">
    <property type="protein sequence ID" value="QSQ10146.1"/>
    <property type="molecule type" value="Genomic_DNA"/>
</dbReference>
<reference evidence="2" key="1">
    <citation type="submission" date="2020-07" db="EMBL/GenBank/DDBJ databases">
        <title>Koleobacter methoxysyntrophicus gen. nov., sp. nov., a novel anaerobic bacterium isolated from deep subsurface oil field and proposal of Koleobacterales ord. nov. in the phylum Firmicutes.</title>
        <authorList>
            <person name="Sakamoto S."/>
            <person name="Tamaki H."/>
        </authorList>
    </citation>
    <scope>NUCLEOTIDE SEQUENCE</scope>
    <source>
        <strain evidence="2">NRmbB1</strain>
    </source>
</reference>
<keyword evidence="3" id="KW-1185">Reference proteome</keyword>
<gene>
    <name evidence="2" type="ORF">H0A61_02545</name>
</gene>
<evidence type="ECO:0000259" key="1">
    <source>
        <dbReference type="Pfam" id="PF13182"/>
    </source>
</evidence>
<dbReference type="Pfam" id="PF13182">
    <property type="entry name" value="DUF4007"/>
    <property type="match status" value="1"/>
</dbReference>
<proteinExistence type="predicted"/>
<sequence length="313" mass="35883">MEDVDAEMNKQEFNVEEWIAQGKLGRHETFTPRYGWLKKGFDAVIENNNIFKEPDAIEKLGVGKNMVSSIRFWCLAFKLITVDNRNEIVPTELGDKLLSDNNGWDPYLEDEASLWLLHWQLFVPPFEAVSWPLAFNRCNLWSFDSKELSRIIYSAAQAYPNLAKMSLNTFRRDASCIIRMYEDMEEKDSEIECPFTQLGLMHRAGEKYHVSFNTAPKPNLPPLIFAAACFSYVASYLSSRQKTISLQRLAFGINSPGVVFKLPETAVGHYLSEANKDLKGFSLVNVLGSLQLHFNESPEELYFEALNKYYSGR</sequence>
<evidence type="ECO:0000313" key="3">
    <source>
        <dbReference type="Proteomes" id="UP000662904"/>
    </source>
</evidence>
<organism evidence="2 3">
    <name type="scientific">Koleobacter methoxysyntrophicus</name>
    <dbReference type="NCBI Taxonomy" id="2751313"/>
    <lineage>
        <taxon>Bacteria</taxon>
        <taxon>Bacillati</taxon>
        <taxon>Bacillota</taxon>
        <taxon>Clostridia</taxon>
        <taxon>Koleobacterales</taxon>
        <taxon>Koleobacteraceae</taxon>
        <taxon>Koleobacter</taxon>
    </lineage>
</organism>
<name>A0A8A0RSI8_9FIRM</name>
<dbReference type="Proteomes" id="UP000662904">
    <property type="component" value="Chromosome"/>
</dbReference>